<evidence type="ECO:0000259" key="2">
    <source>
        <dbReference type="PROSITE" id="PS51898"/>
    </source>
</evidence>
<accession>A0A173TGI6</accession>
<dbReference type="CDD" id="cd01189">
    <property type="entry name" value="INT_ICEBs1_C_like"/>
    <property type="match status" value="1"/>
</dbReference>
<gene>
    <name evidence="3" type="primary">xerD_8</name>
    <name evidence="3" type="ORF">ERS852574_02089</name>
</gene>
<dbReference type="Pfam" id="PF00589">
    <property type="entry name" value="Phage_integrase"/>
    <property type="match status" value="1"/>
</dbReference>
<dbReference type="SUPFAM" id="SSF56349">
    <property type="entry name" value="DNA breaking-rejoining enzymes"/>
    <property type="match status" value="1"/>
</dbReference>
<dbReference type="PANTHER" id="PTHR30349:SF64">
    <property type="entry name" value="PROPHAGE INTEGRASE INTD-RELATED"/>
    <property type="match status" value="1"/>
</dbReference>
<reference evidence="3 4" key="1">
    <citation type="submission" date="2015-09" db="EMBL/GenBank/DDBJ databases">
        <authorList>
            <consortium name="Pathogen Informatics"/>
        </authorList>
    </citation>
    <scope>NUCLEOTIDE SEQUENCE [LARGE SCALE GENOMIC DNA]</scope>
    <source>
        <strain evidence="3 4">2789STDY5834962</strain>
    </source>
</reference>
<dbReference type="InterPro" id="IPR011010">
    <property type="entry name" value="DNA_brk_join_enz"/>
</dbReference>
<evidence type="ECO:0000313" key="4">
    <source>
        <dbReference type="Proteomes" id="UP000095727"/>
    </source>
</evidence>
<dbReference type="InterPro" id="IPR002104">
    <property type="entry name" value="Integrase_catalytic"/>
</dbReference>
<keyword evidence="1" id="KW-0233">DNA recombination</keyword>
<dbReference type="EMBL" id="CYXR01000014">
    <property type="protein sequence ID" value="CUN00378.1"/>
    <property type="molecule type" value="Genomic_DNA"/>
</dbReference>
<dbReference type="AlphaFoldDB" id="A0A173TGI6"/>
<sequence length="234" mass="26658">MLCNFEYDQLVEYRISQRKYVSFTKDQLVQFLAKARYDSCYLEVLLALFVGLRSGEILGLNYNNINLKKSTITVCQQISTGDRDGKVIPPKSKSSYRTIKVIPLVIEELKIRKRQNTDFFKKKPDSSKKWKQYVCIGKNGNIKSSNTIGNAVKRICRNAGVPYISPHGLRHLCATILIENGADLEWVAKMLGHKSVQTTMNIYCGQLEDLDKISPFVNKAFDPFNVYCDKEAAL</sequence>
<dbReference type="GO" id="GO:0003677">
    <property type="term" value="F:DNA binding"/>
    <property type="evidence" value="ECO:0007669"/>
    <property type="project" value="InterPro"/>
</dbReference>
<evidence type="ECO:0000256" key="1">
    <source>
        <dbReference type="ARBA" id="ARBA00023172"/>
    </source>
</evidence>
<dbReference type="GO" id="GO:0006310">
    <property type="term" value="P:DNA recombination"/>
    <property type="evidence" value="ECO:0007669"/>
    <property type="project" value="UniProtKB-KW"/>
</dbReference>
<dbReference type="GO" id="GO:0015074">
    <property type="term" value="P:DNA integration"/>
    <property type="evidence" value="ECO:0007669"/>
    <property type="project" value="InterPro"/>
</dbReference>
<dbReference type="InterPro" id="IPR013762">
    <property type="entry name" value="Integrase-like_cat_sf"/>
</dbReference>
<dbReference type="PROSITE" id="PS51898">
    <property type="entry name" value="TYR_RECOMBINASE"/>
    <property type="match status" value="1"/>
</dbReference>
<dbReference type="Gene3D" id="1.10.443.10">
    <property type="entry name" value="Intergrase catalytic core"/>
    <property type="match status" value="1"/>
</dbReference>
<proteinExistence type="predicted"/>
<evidence type="ECO:0000313" key="3">
    <source>
        <dbReference type="EMBL" id="CUN00378.1"/>
    </source>
</evidence>
<protein>
    <submittedName>
        <fullName evidence="3">Tyrosine recombinase XerD</fullName>
    </submittedName>
</protein>
<dbReference type="Proteomes" id="UP000095727">
    <property type="component" value="Unassembled WGS sequence"/>
</dbReference>
<feature type="domain" description="Tyr recombinase" evidence="2">
    <location>
        <begin position="18"/>
        <end position="217"/>
    </location>
</feature>
<dbReference type="PANTHER" id="PTHR30349">
    <property type="entry name" value="PHAGE INTEGRASE-RELATED"/>
    <property type="match status" value="1"/>
</dbReference>
<organism evidence="3 4">
    <name type="scientific">Coprococcus comes</name>
    <dbReference type="NCBI Taxonomy" id="410072"/>
    <lineage>
        <taxon>Bacteria</taxon>
        <taxon>Bacillati</taxon>
        <taxon>Bacillota</taxon>
        <taxon>Clostridia</taxon>
        <taxon>Lachnospirales</taxon>
        <taxon>Lachnospiraceae</taxon>
        <taxon>Coprococcus</taxon>
    </lineage>
</organism>
<name>A0A173TGI6_9FIRM</name>
<dbReference type="InterPro" id="IPR050090">
    <property type="entry name" value="Tyrosine_recombinase_XerCD"/>
</dbReference>